<dbReference type="InterPro" id="IPR001851">
    <property type="entry name" value="ABC_transp_permease"/>
</dbReference>
<organism evidence="7 8">
    <name type="scientific">Flexistipes sinusarabici (strain ATCC 49648 / DSM 4947 / MAS 10)</name>
    <dbReference type="NCBI Taxonomy" id="717231"/>
    <lineage>
        <taxon>Bacteria</taxon>
        <taxon>Pseudomonadati</taxon>
        <taxon>Deferribacterota</taxon>
        <taxon>Deferribacteres</taxon>
        <taxon>Deferribacterales</taxon>
        <taxon>Flexistipitaceae</taxon>
        <taxon>Flexistipes</taxon>
    </lineage>
</organism>
<feature type="transmembrane region" description="Helical" evidence="6">
    <location>
        <begin position="28"/>
        <end position="47"/>
    </location>
</feature>
<feature type="transmembrane region" description="Helical" evidence="6">
    <location>
        <begin position="82"/>
        <end position="102"/>
    </location>
</feature>
<dbReference type="RefSeq" id="WP_013886426.1">
    <property type="nucleotide sequence ID" value="NC_015672.1"/>
</dbReference>
<keyword evidence="4 6" id="KW-1133">Transmembrane helix</keyword>
<gene>
    <name evidence="7" type="ordered locus">Flexsi_1290</name>
</gene>
<evidence type="ECO:0000313" key="7">
    <source>
        <dbReference type="EMBL" id="AEI14942.1"/>
    </source>
</evidence>
<feature type="transmembrane region" description="Helical" evidence="6">
    <location>
        <begin position="281"/>
        <end position="300"/>
    </location>
</feature>
<keyword evidence="3 6" id="KW-0812">Transmembrane</keyword>
<dbReference type="PANTHER" id="PTHR30482">
    <property type="entry name" value="HIGH-AFFINITY BRANCHED-CHAIN AMINO ACID TRANSPORT SYSTEM PERMEASE"/>
    <property type="match status" value="1"/>
</dbReference>
<dbReference type="AlphaFoldDB" id="F8E7F5"/>
<feature type="transmembrane region" description="Helical" evidence="6">
    <location>
        <begin position="157"/>
        <end position="173"/>
    </location>
</feature>
<dbReference type="OrthoDB" id="9780757at2"/>
<dbReference type="Proteomes" id="UP000006621">
    <property type="component" value="Chromosome"/>
</dbReference>
<feature type="transmembrane region" description="Helical" evidence="6">
    <location>
        <begin position="242"/>
        <end position="269"/>
    </location>
</feature>
<dbReference type="HOGENOM" id="CLU_031365_1_1_0"/>
<evidence type="ECO:0000256" key="4">
    <source>
        <dbReference type="ARBA" id="ARBA00022989"/>
    </source>
</evidence>
<dbReference type="Pfam" id="PF02653">
    <property type="entry name" value="BPD_transp_2"/>
    <property type="match status" value="1"/>
</dbReference>
<keyword evidence="2" id="KW-1003">Cell membrane</keyword>
<dbReference type="CDD" id="cd06581">
    <property type="entry name" value="TM_PBP1_LivM_like"/>
    <property type="match status" value="1"/>
</dbReference>
<dbReference type="EMBL" id="CP002858">
    <property type="protein sequence ID" value="AEI14942.1"/>
    <property type="molecule type" value="Genomic_DNA"/>
</dbReference>
<evidence type="ECO:0000313" key="8">
    <source>
        <dbReference type="Proteomes" id="UP000006621"/>
    </source>
</evidence>
<dbReference type="InterPro" id="IPR043428">
    <property type="entry name" value="LivM-like"/>
</dbReference>
<name>F8E7F5_FLESM</name>
<feature type="transmembrane region" description="Helical" evidence="6">
    <location>
        <begin position="7"/>
        <end position="22"/>
    </location>
</feature>
<proteinExistence type="predicted"/>
<feature type="transmembrane region" description="Helical" evidence="6">
    <location>
        <begin position="207"/>
        <end position="230"/>
    </location>
</feature>
<evidence type="ECO:0000256" key="3">
    <source>
        <dbReference type="ARBA" id="ARBA00022692"/>
    </source>
</evidence>
<evidence type="ECO:0000256" key="1">
    <source>
        <dbReference type="ARBA" id="ARBA00004651"/>
    </source>
</evidence>
<sequence length="314" mass="34416">MKKSKNLLFILFFACLIIYPFMAEGRWLAVGITFLIFSIVALSEDIVLGRAGMFDMGHAIYFGMGAYICGILNYHYGLPIVATIPFAIIIPALFGICLSAPIVHLRGDYLLVTTLGLNMVFLQVLENDAFGLTGGPNGIFGIDSLSVFGFQLMSQTSIYYVAFLFFIITLLIIKNLEHGKAGRAFHYLSQDPIASQSIGINVRFYRILAFALGAGIAGAAGVLFAIQYGAISPEAFTFKESVLFFAIVLVGGPSSIPGILIGTFVMFVLPEVFREFETARYLVFGLAMILAMVLRPNGILPFKFGNFPKFVREK</sequence>
<dbReference type="GO" id="GO:0005886">
    <property type="term" value="C:plasma membrane"/>
    <property type="evidence" value="ECO:0007669"/>
    <property type="project" value="UniProtKB-SubCell"/>
</dbReference>
<evidence type="ECO:0000256" key="2">
    <source>
        <dbReference type="ARBA" id="ARBA00022475"/>
    </source>
</evidence>
<reference evidence="8" key="2">
    <citation type="submission" date="2011-06" db="EMBL/GenBank/DDBJ databases">
        <title>The complete genome of Flexistipes sinusarabici DSM 4947.</title>
        <authorList>
            <person name="Lucas S."/>
            <person name="Han J."/>
            <person name="Lapidus A."/>
            <person name="Bruce D."/>
            <person name="Goodwin L."/>
            <person name="Pitluck S."/>
            <person name="Peters L."/>
            <person name="Kyrpides N."/>
            <person name="Mavromatis K."/>
            <person name="Ivanova N."/>
            <person name="Mikhailova N."/>
            <person name="Chertkov O."/>
            <person name="Detter J.C."/>
            <person name="Tapia R."/>
            <person name="Han C."/>
            <person name="Land M."/>
            <person name="Hauser L."/>
            <person name="Markowitz V."/>
            <person name="Cheng J.-F."/>
            <person name="Hugenholtz P."/>
            <person name="Woyke T."/>
            <person name="Wu D."/>
            <person name="Spring S."/>
            <person name="Schroeder M."/>
            <person name="Brambilla E."/>
            <person name="Klenk H.-P."/>
            <person name="Eisen J.A."/>
        </authorList>
    </citation>
    <scope>NUCLEOTIDE SEQUENCE [LARGE SCALE GENOMIC DNA]</scope>
    <source>
        <strain evidence="8">DSM 4947 / MAS 10</strain>
    </source>
</reference>
<feature type="transmembrane region" description="Helical" evidence="6">
    <location>
        <begin position="59"/>
        <end position="76"/>
    </location>
</feature>
<keyword evidence="5 6" id="KW-0472">Membrane</keyword>
<dbReference type="KEGG" id="fsi:Flexsi_1290"/>
<accession>F8E7F5</accession>
<dbReference type="PANTHER" id="PTHR30482:SF10">
    <property type="entry name" value="HIGH-AFFINITY BRANCHED-CHAIN AMINO ACID TRANSPORT PROTEIN BRAE"/>
    <property type="match status" value="1"/>
</dbReference>
<dbReference type="GO" id="GO:0015658">
    <property type="term" value="F:branched-chain amino acid transmembrane transporter activity"/>
    <property type="evidence" value="ECO:0007669"/>
    <property type="project" value="InterPro"/>
</dbReference>
<dbReference type="STRING" id="717231.Flexsi_1290"/>
<dbReference type="eggNOG" id="COG4177">
    <property type="taxonomic scope" value="Bacteria"/>
</dbReference>
<evidence type="ECO:0000256" key="5">
    <source>
        <dbReference type="ARBA" id="ARBA00023136"/>
    </source>
</evidence>
<evidence type="ECO:0000256" key="6">
    <source>
        <dbReference type="SAM" id="Phobius"/>
    </source>
</evidence>
<feature type="transmembrane region" description="Helical" evidence="6">
    <location>
        <begin position="109"/>
        <end position="125"/>
    </location>
</feature>
<keyword evidence="8" id="KW-1185">Reference proteome</keyword>
<comment type="subcellular location">
    <subcellularLocation>
        <location evidence="1">Cell membrane</location>
        <topology evidence="1">Multi-pass membrane protein</topology>
    </subcellularLocation>
</comment>
<reference evidence="7 8" key="1">
    <citation type="journal article" date="2011" name="Stand. Genomic Sci.">
        <title>Genome sequence of the moderately thermophilic halophile Flexistipes sinusarabici strain (MAS10).</title>
        <authorList>
            <person name="Lapidus A."/>
            <person name="Chertkov O."/>
            <person name="Nolan M."/>
            <person name="Lucas S."/>
            <person name="Hammon N."/>
            <person name="Deshpande S."/>
            <person name="Cheng J.F."/>
            <person name="Tapia R."/>
            <person name="Han C."/>
            <person name="Goodwin L."/>
            <person name="Pitluck S."/>
            <person name="Liolios K."/>
            <person name="Pagani I."/>
            <person name="Ivanova N."/>
            <person name="Huntemann M."/>
            <person name="Mavromatis K."/>
            <person name="Mikhailova N."/>
            <person name="Pati A."/>
            <person name="Chen A."/>
            <person name="Palaniappan K."/>
            <person name="Land M."/>
            <person name="Hauser L."/>
            <person name="Brambilla E.M."/>
            <person name="Rohde M."/>
            <person name="Abt B."/>
            <person name="Spring S."/>
            <person name="Goker M."/>
            <person name="Bristow J."/>
            <person name="Eisen J.A."/>
            <person name="Markowitz V."/>
            <person name="Hugenholtz P."/>
            <person name="Kyrpides N.C."/>
            <person name="Klenk H.P."/>
            <person name="Woyke T."/>
        </authorList>
    </citation>
    <scope>NUCLEOTIDE SEQUENCE [LARGE SCALE GENOMIC DNA]</scope>
    <source>
        <strain evidence="8">DSM 4947 / MAS 10</strain>
    </source>
</reference>
<protein>
    <submittedName>
        <fullName evidence="7">ABC-type transporter, integral membrane subunit</fullName>
    </submittedName>
</protein>